<dbReference type="Pfam" id="PF12832">
    <property type="entry name" value="MFS_1_like"/>
    <property type="match status" value="1"/>
</dbReference>
<sequence>MEVLVAGNAGSLSDVACYEVLDEKRNLYGRQRLFGTIGWALVCLLSGYLSNLATGDEVRKDYAPGYYIMTCLLLIDIFILCKMLSVKMKLSTNICRDMKKVFHSSEIILFAIGPILIGSFAAIISYYELWYLQDLGASQSLLGWAIIVQCLIAEASPDGLPRNSGASTASSVPSQPTHFALDAIRSSRIHGGRCSLIPPTDLHLPCFMLRLPTLYQ</sequence>
<dbReference type="PANTHER" id="PTHR16172:SF30">
    <property type="entry name" value="SUGAR BABY, ISOFORM C"/>
    <property type="match status" value="1"/>
</dbReference>
<dbReference type="InterPro" id="IPR036259">
    <property type="entry name" value="MFS_trans_sf"/>
</dbReference>
<evidence type="ECO:0000313" key="8">
    <source>
        <dbReference type="EMBL" id="GBM25904.1"/>
    </source>
</evidence>
<feature type="domain" description="Major facilitator superfamily associated" evidence="7">
    <location>
        <begin position="11"/>
        <end position="151"/>
    </location>
</feature>
<feature type="transmembrane region" description="Helical" evidence="6">
    <location>
        <begin position="33"/>
        <end position="53"/>
    </location>
</feature>
<dbReference type="InterPro" id="IPR051717">
    <property type="entry name" value="MFS_MFSD6"/>
</dbReference>
<comment type="subcellular location">
    <subcellularLocation>
        <location evidence="1">Membrane</location>
        <topology evidence="1">Multi-pass membrane protein</topology>
    </subcellularLocation>
</comment>
<dbReference type="GO" id="GO:0016020">
    <property type="term" value="C:membrane"/>
    <property type="evidence" value="ECO:0007669"/>
    <property type="project" value="UniProtKB-SubCell"/>
</dbReference>
<evidence type="ECO:0000259" key="7">
    <source>
        <dbReference type="Pfam" id="PF12832"/>
    </source>
</evidence>
<keyword evidence="4 6" id="KW-1133">Transmembrane helix</keyword>
<dbReference type="SUPFAM" id="SSF103473">
    <property type="entry name" value="MFS general substrate transporter"/>
    <property type="match status" value="1"/>
</dbReference>
<evidence type="ECO:0000313" key="9">
    <source>
        <dbReference type="Proteomes" id="UP000499080"/>
    </source>
</evidence>
<dbReference type="AlphaFoldDB" id="A0A4Y2EDH7"/>
<keyword evidence="9" id="KW-1185">Reference proteome</keyword>
<proteinExistence type="inferred from homology"/>
<dbReference type="OrthoDB" id="515887at2759"/>
<dbReference type="PANTHER" id="PTHR16172">
    <property type="entry name" value="MAJOR FACILITATOR SUPERFAMILY DOMAIN-CONTAINING PROTEIN 6-LIKE"/>
    <property type="match status" value="1"/>
</dbReference>
<evidence type="ECO:0000256" key="5">
    <source>
        <dbReference type="ARBA" id="ARBA00023136"/>
    </source>
</evidence>
<reference evidence="8 9" key="1">
    <citation type="journal article" date="2019" name="Sci. Rep.">
        <title>Orb-weaving spider Araneus ventricosus genome elucidates the spidroin gene catalogue.</title>
        <authorList>
            <person name="Kono N."/>
            <person name="Nakamura H."/>
            <person name="Ohtoshi R."/>
            <person name="Moran D.A.P."/>
            <person name="Shinohara A."/>
            <person name="Yoshida Y."/>
            <person name="Fujiwara M."/>
            <person name="Mori M."/>
            <person name="Tomita M."/>
            <person name="Arakawa K."/>
        </authorList>
    </citation>
    <scope>NUCLEOTIDE SEQUENCE [LARGE SCALE GENOMIC DNA]</scope>
</reference>
<evidence type="ECO:0000256" key="3">
    <source>
        <dbReference type="ARBA" id="ARBA00022692"/>
    </source>
</evidence>
<protein>
    <recommendedName>
        <fullName evidence="7">Major facilitator superfamily associated domain-containing protein</fullName>
    </recommendedName>
</protein>
<organism evidence="8 9">
    <name type="scientific">Araneus ventricosus</name>
    <name type="common">Orbweaver spider</name>
    <name type="synonym">Epeira ventricosa</name>
    <dbReference type="NCBI Taxonomy" id="182803"/>
    <lineage>
        <taxon>Eukaryota</taxon>
        <taxon>Metazoa</taxon>
        <taxon>Ecdysozoa</taxon>
        <taxon>Arthropoda</taxon>
        <taxon>Chelicerata</taxon>
        <taxon>Arachnida</taxon>
        <taxon>Araneae</taxon>
        <taxon>Araneomorphae</taxon>
        <taxon>Entelegynae</taxon>
        <taxon>Araneoidea</taxon>
        <taxon>Araneidae</taxon>
        <taxon>Araneus</taxon>
    </lineage>
</organism>
<keyword evidence="5 6" id="KW-0472">Membrane</keyword>
<keyword evidence="3 6" id="KW-0812">Transmembrane</keyword>
<evidence type="ECO:0000256" key="6">
    <source>
        <dbReference type="SAM" id="Phobius"/>
    </source>
</evidence>
<evidence type="ECO:0000256" key="4">
    <source>
        <dbReference type="ARBA" id="ARBA00022989"/>
    </source>
</evidence>
<evidence type="ECO:0000256" key="1">
    <source>
        <dbReference type="ARBA" id="ARBA00004141"/>
    </source>
</evidence>
<comment type="similarity">
    <text evidence="2">Belongs to the major facilitator superfamily. MFSD6 family.</text>
</comment>
<feature type="transmembrane region" description="Helical" evidence="6">
    <location>
        <begin position="107"/>
        <end position="129"/>
    </location>
</feature>
<dbReference type="EMBL" id="BGPR01000549">
    <property type="protein sequence ID" value="GBM25904.1"/>
    <property type="molecule type" value="Genomic_DNA"/>
</dbReference>
<accession>A0A4Y2EDH7</accession>
<evidence type="ECO:0000256" key="2">
    <source>
        <dbReference type="ARBA" id="ARBA00005241"/>
    </source>
</evidence>
<comment type="caution">
    <text evidence="8">The sequence shown here is derived from an EMBL/GenBank/DDBJ whole genome shotgun (WGS) entry which is preliminary data.</text>
</comment>
<feature type="transmembrane region" description="Helical" evidence="6">
    <location>
        <begin position="65"/>
        <end position="86"/>
    </location>
</feature>
<name>A0A4Y2EDH7_ARAVE</name>
<gene>
    <name evidence="8" type="ORF">AVEN_94350_1</name>
</gene>
<dbReference type="Proteomes" id="UP000499080">
    <property type="component" value="Unassembled WGS sequence"/>
</dbReference>
<dbReference type="InterPro" id="IPR024989">
    <property type="entry name" value="MFS_assoc_dom"/>
</dbReference>